<keyword evidence="4" id="KW-0325">Glycoprotein</keyword>
<dbReference type="InterPro" id="IPR008983">
    <property type="entry name" value="Tumour_necrosis_fac-like_dom"/>
</dbReference>
<comment type="caution">
    <text evidence="5">Lacks conserved residue(s) required for the propagation of feature annotation.</text>
</comment>
<dbReference type="Pfam" id="PF02995">
    <property type="entry name" value="DUF229"/>
    <property type="match status" value="1"/>
</dbReference>
<dbReference type="Gene3D" id="2.10.70.10">
    <property type="entry name" value="Complement Module, domain 1"/>
    <property type="match status" value="8"/>
</dbReference>
<dbReference type="InterPro" id="IPR035976">
    <property type="entry name" value="Sushi/SCR/CCP_sf"/>
</dbReference>
<dbReference type="SMART" id="SM00032">
    <property type="entry name" value="CCP"/>
    <property type="match status" value="8"/>
</dbReference>
<evidence type="ECO:0000256" key="1">
    <source>
        <dbReference type="ARBA" id="ARBA00022659"/>
    </source>
</evidence>
<dbReference type="AlphaFoldDB" id="A0A8S3UAU0"/>
<sequence length="939" mass="103369">MWNKNISHHNPHSLTAADEDTKQYIQWMNSTGNLKNTVLVIMSDQGPRSGQFVETDFGRMTSNYPLLSIYIPHYVKKAFPTIAKNLNNNENRLTTPFDLHETLKDIIFSNLEKREKESNSISSRGVSLFREISKQRSCYNASIGENYCPCYARHSISPADETLQLVAEYAVNDINLTLKDHRDLLCITLKLMSVKLARAQYTFSLRNFRSDTSYTDGPFSGNRWLYFCMKFTKVTDNLFYFYLLSDVDNTILPNERVFNPPENSIPDDSDPLCSTFCQYTSEPKIRTLQKTEVIACPDLAPVNFTTITAETGTNYQDNITYACNTGYELKSGDLIRECLADESWSGSPPVCEVVACPDLAPVNFATITAETGKNYQGTITYACTIGYELKSGDLTRQCQDDKAWSGSPPVCEVVACPDLAPVNFATITAETGKNYQSTITYACNKGYELKSGDRTRQCQDDKAWSGSPPVCEVVACPDLAPVNFATITAETGINYQGTITYACNTGYELKSGDLTRQCQDDKTWSESPPVCEIVACPDLAPVNFATITAETGKNYQGTITYDCNTGYELKSGDLTRQCQDDKTWSGSPPQLYELYELEFNTIVEIVACPDLAPVHFATITAETGKNYQGTITYACNTGYELKSGDLTRQCQDDKTWSGSPPVCEVIACPDLAPVHFATITAETGKNYQGTITYACTIGFELKSGDLTRQCQYDKTWSGSPQSAKTKSFNNTIYINSKSNYEDSCKEKAVACPDLRIAPINFATITAETGTSYQDTITYACNTGYKLKSGNLTRECLADGSWSGGPPVCAYSTVAGHAFTATLPLGYTPVSIGSPIKYTLINSASIGSEYNAATGIYTVAKPGIYLISVSMMSGLLTASHLTIRKNADVLVWLYTNNDYDMASQTININLAANDKISVVVNSGSSLFSVYNTFSVFGPIE</sequence>
<feature type="domain" description="Sushi" evidence="7">
    <location>
        <begin position="414"/>
        <end position="473"/>
    </location>
</feature>
<gene>
    <name evidence="8" type="ORF">MEDL_55122</name>
</gene>
<dbReference type="Proteomes" id="UP000683360">
    <property type="component" value="Unassembled WGS sequence"/>
</dbReference>
<keyword evidence="3" id="KW-1015">Disulfide bond</keyword>
<evidence type="ECO:0000313" key="9">
    <source>
        <dbReference type="Proteomes" id="UP000683360"/>
    </source>
</evidence>
<dbReference type="InterPro" id="IPR017850">
    <property type="entry name" value="Alkaline_phosphatase_core_sf"/>
</dbReference>
<feature type="domain" description="Sushi" evidence="7">
    <location>
        <begin position="294"/>
        <end position="353"/>
    </location>
</feature>
<feature type="domain" description="Sushi" evidence="7">
    <location>
        <begin position="534"/>
        <end position="593"/>
    </location>
</feature>
<dbReference type="EMBL" id="CAJPWZ010002689">
    <property type="protein sequence ID" value="CAG2242997.1"/>
    <property type="molecule type" value="Genomic_DNA"/>
</dbReference>
<feature type="domain" description="Sushi" evidence="7">
    <location>
        <begin position="749"/>
        <end position="810"/>
    </location>
</feature>
<reference evidence="8" key="1">
    <citation type="submission" date="2021-03" db="EMBL/GenBank/DDBJ databases">
        <authorList>
            <person name="Bekaert M."/>
        </authorList>
    </citation>
    <scope>NUCLEOTIDE SEQUENCE</scope>
</reference>
<name>A0A8S3UAU0_MYTED</name>
<dbReference type="InterPro" id="IPR004245">
    <property type="entry name" value="DUF229"/>
</dbReference>
<feature type="domain" description="Sushi" evidence="7">
    <location>
        <begin position="354"/>
        <end position="413"/>
    </location>
</feature>
<dbReference type="Pfam" id="PF00386">
    <property type="entry name" value="C1q"/>
    <property type="match status" value="1"/>
</dbReference>
<feature type="domain" description="Sushi" evidence="7">
    <location>
        <begin position="666"/>
        <end position="725"/>
    </location>
</feature>
<dbReference type="PANTHER" id="PTHR19325:SF575">
    <property type="entry name" value="LOCOMOTION-RELATED PROTEIN HIKARU GENKI"/>
    <property type="match status" value="1"/>
</dbReference>
<dbReference type="SUPFAM" id="SSF57535">
    <property type="entry name" value="Complement control module/SCR domain"/>
    <property type="match status" value="8"/>
</dbReference>
<feature type="domain" description="C1q" evidence="6">
    <location>
        <begin position="811"/>
        <end position="939"/>
    </location>
</feature>
<feature type="domain" description="Sushi" evidence="7">
    <location>
        <begin position="606"/>
        <end position="665"/>
    </location>
</feature>
<dbReference type="PROSITE" id="PS50923">
    <property type="entry name" value="SUSHI"/>
    <property type="match status" value="8"/>
</dbReference>
<keyword evidence="1 5" id="KW-0768">Sushi</keyword>
<evidence type="ECO:0000259" key="6">
    <source>
        <dbReference type="PROSITE" id="PS50871"/>
    </source>
</evidence>
<evidence type="ECO:0000313" key="8">
    <source>
        <dbReference type="EMBL" id="CAG2242997.1"/>
    </source>
</evidence>
<protein>
    <submittedName>
        <fullName evidence="8">CSMD</fullName>
    </submittedName>
</protein>
<organism evidence="8 9">
    <name type="scientific">Mytilus edulis</name>
    <name type="common">Blue mussel</name>
    <dbReference type="NCBI Taxonomy" id="6550"/>
    <lineage>
        <taxon>Eukaryota</taxon>
        <taxon>Metazoa</taxon>
        <taxon>Spiralia</taxon>
        <taxon>Lophotrochozoa</taxon>
        <taxon>Mollusca</taxon>
        <taxon>Bivalvia</taxon>
        <taxon>Autobranchia</taxon>
        <taxon>Pteriomorphia</taxon>
        <taxon>Mytilida</taxon>
        <taxon>Mytiloidea</taxon>
        <taxon>Mytilidae</taxon>
        <taxon>Mytilinae</taxon>
        <taxon>Mytilus</taxon>
    </lineage>
</organism>
<dbReference type="InterPro" id="IPR001073">
    <property type="entry name" value="C1q_dom"/>
</dbReference>
<dbReference type="Pfam" id="PF00084">
    <property type="entry name" value="Sushi"/>
    <property type="match status" value="8"/>
</dbReference>
<dbReference type="CDD" id="cd00033">
    <property type="entry name" value="CCP"/>
    <property type="match status" value="8"/>
</dbReference>
<proteinExistence type="predicted"/>
<dbReference type="Gene3D" id="2.60.120.40">
    <property type="match status" value="1"/>
</dbReference>
<dbReference type="InterPro" id="IPR050350">
    <property type="entry name" value="Compl-Cell_Adhes-Reg"/>
</dbReference>
<accession>A0A8S3UAU0</accession>
<evidence type="ECO:0000256" key="3">
    <source>
        <dbReference type="ARBA" id="ARBA00023157"/>
    </source>
</evidence>
<keyword evidence="9" id="KW-1185">Reference proteome</keyword>
<evidence type="ECO:0000259" key="7">
    <source>
        <dbReference type="PROSITE" id="PS50923"/>
    </source>
</evidence>
<dbReference type="OrthoDB" id="413313at2759"/>
<dbReference type="InterPro" id="IPR000436">
    <property type="entry name" value="Sushi_SCR_CCP_dom"/>
</dbReference>
<dbReference type="SUPFAM" id="SSF53649">
    <property type="entry name" value="Alkaline phosphatase-like"/>
    <property type="match status" value="1"/>
</dbReference>
<feature type="domain" description="Sushi" evidence="7">
    <location>
        <begin position="474"/>
        <end position="533"/>
    </location>
</feature>
<evidence type="ECO:0000256" key="4">
    <source>
        <dbReference type="ARBA" id="ARBA00023180"/>
    </source>
</evidence>
<comment type="caution">
    <text evidence="8">The sequence shown here is derived from an EMBL/GenBank/DDBJ whole genome shotgun (WGS) entry which is preliminary data.</text>
</comment>
<dbReference type="PANTHER" id="PTHR19325">
    <property type="entry name" value="COMPLEMENT COMPONENT-RELATED SUSHI DOMAIN-CONTAINING"/>
    <property type="match status" value="1"/>
</dbReference>
<evidence type="ECO:0000256" key="2">
    <source>
        <dbReference type="ARBA" id="ARBA00022737"/>
    </source>
</evidence>
<evidence type="ECO:0000256" key="5">
    <source>
        <dbReference type="PROSITE-ProRule" id="PRU00302"/>
    </source>
</evidence>
<dbReference type="PROSITE" id="PS50871">
    <property type="entry name" value="C1Q"/>
    <property type="match status" value="1"/>
</dbReference>
<keyword evidence="2" id="KW-0677">Repeat</keyword>
<dbReference type="SUPFAM" id="SSF49842">
    <property type="entry name" value="TNF-like"/>
    <property type="match status" value="1"/>
</dbReference>